<proteinExistence type="predicted"/>
<evidence type="ECO:0000313" key="1">
    <source>
        <dbReference type="EMBL" id="RDY60615.1"/>
    </source>
</evidence>
<organism evidence="1 2">
    <name type="scientific">Flagellimonas nanhaiensis</name>
    <dbReference type="NCBI Taxonomy" id="2292706"/>
    <lineage>
        <taxon>Bacteria</taxon>
        <taxon>Pseudomonadati</taxon>
        <taxon>Bacteroidota</taxon>
        <taxon>Flavobacteriia</taxon>
        <taxon>Flavobacteriales</taxon>
        <taxon>Flavobacteriaceae</taxon>
        <taxon>Flagellimonas</taxon>
    </lineage>
</organism>
<gene>
    <name evidence="1" type="ORF">DX873_00065</name>
</gene>
<name>A0A371JS36_9FLAO</name>
<dbReference type="Proteomes" id="UP000261828">
    <property type="component" value="Unassembled WGS sequence"/>
</dbReference>
<evidence type="ECO:0000313" key="2">
    <source>
        <dbReference type="Proteomes" id="UP000261828"/>
    </source>
</evidence>
<dbReference type="AlphaFoldDB" id="A0A371JS36"/>
<sequence>MSKEYQITKAFLLSVMFFTIAIGFSQEEKKTVEVLKVMKLSEDKLDDYIGEYSINDSNNLRIEVNAQNGRLAIILPKEDVEENGERYTVLEKLTLVAQYPDKFFVENNPFLKVHFTRSRKTNRIISLLFNANKVEERDVLRAKKVYHE</sequence>
<comment type="caution">
    <text evidence="1">The sequence shown here is derived from an EMBL/GenBank/DDBJ whole genome shotgun (WGS) entry which is preliminary data.</text>
</comment>
<accession>A0A371JS36</accession>
<reference evidence="1 2" key="1">
    <citation type="submission" date="2018-08" db="EMBL/GenBank/DDBJ databases">
        <title>Muricauda nanhaiensis sp. nov., isolated from seawater of the South China Sea.</title>
        <authorList>
            <person name="Dang Y."/>
        </authorList>
    </citation>
    <scope>NUCLEOTIDE SEQUENCE [LARGE SCALE GENOMIC DNA]</scope>
    <source>
        <strain evidence="1 2">SM1704</strain>
    </source>
</reference>
<protein>
    <submittedName>
        <fullName evidence="1">Uncharacterized protein</fullName>
    </submittedName>
</protein>
<keyword evidence="2" id="KW-1185">Reference proteome</keyword>
<dbReference type="RefSeq" id="WP_116182503.1">
    <property type="nucleotide sequence ID" value="NZ_QTJX01000001.1"/>
</dbReference>
<dbReference type="EMBL" id="QTJX01000001">
    <property type="protein sequence ID" value="RDY60615.1"/>
    <property type="molecule type" value="Genomic_DNA"/>
</dbReference>